<reference evidence="2" key="1">
    <citation type="submission" date="2018-06" db="EMBL/GenBank/DDBJ databases">
        <authorList>
            <person name="Zhirakovskaya E."/>
        </authorList>
    </citation>
    <scope>NUCLEOTIDE SEQUENCE</scope>
</reference>
<accession>A0A3B0T6U7</accession>
<organism evidence="2">
    <name type="scientific">hydrothermal vent metagenome</name>
    <dbReference type="NCBI Taxonomy" id="652676"/>
    <lineage>
        <taxon>unclassified sequences</taxon>
        <taxon>metagenomes</taxon>
        <taxon>ecological metagenomes</taxon>
    </lineage>
</organism>
<name>A0A3B0T6U7_9ZZZZ</name>
<dbReference type="InterPro" id="IPR019632">
    <property type="entry name" value="DUF2497"/>
</dbReference>
<feature type="region of interest" description="Disordered" evidence="1">
    <location>
        <begin position="23"/>
        <end position="55"/>
    </location>
</feature>
<sequence length="221" mass="23817">MANPEPESEPSMEDILASIRRIISDDEDTGDATKEADVAKPEAETKTADEVDFDAIKVDDDAPAEDEANDQSSIDDIFQLTEVVEEGAEPEEPVSQADVDEIDFDSIGDEAEDVADLDFIDAETQTAEPEPEVDFAALAADAEPQAAKPDLLSSDAQATASAAFGALASTMLSHSGGARTLEEIVEDLLRPLLKAWLDQNLPPLVEKLVREEIERVARRGH</sequence>
<dbReference type="AlphaFoldDB" id="A0A3B0T6U7"/>
<evidence type="ECO:0000313" key="2">
    <source>
        <dbReference type="EMBL" id="VAW10152.1"/>
    </source>
</evidence>
<feature type="compositionally biased region" description="Basic and acidic residues" evidence="1">
    <location>
        <begin position="31"/>
        <end position="55"/>
    </location>
</feature>
<keyword evidence="2" id="KW-0132">Cell division</keyword>
<gene>
    <name evidence="2" type="ORF">MNBD_ALPHA09-1171</name>
</gene>
<proteinExistence type="predicted"/>
<dbReference type="GO" id="GO:0051301">
    <property type="term" value="P:cell division"/>
    <property type="evidence" value="ECO:0007669"/>
    <property type="project" value="UniProtKB-KW"/>
</dbReference>
<dbReference type="EMBL" id="UOEM01000005">
    <property type="protein sequence ID" value="VAW10152.1"/>
    <property type="molecule type" value="Genomic_DNA"/>
</dbReference>
<protein>
    <submittedName>
        <fullName evidence="2">Cell division organizing protein PopZ</fullName>
    </submittedName>
</protein>
<keyword evidence="2" id="KW-0131">Cell cycle</keyword>
<evidence type="ECO:0000256" key="1">
    <source>
        <dbReference type="SAM" id="MobiDB-lite"/>
    </source>
</evidence>
<dbReference type="Pfam" id="PF10691">
    <property type="entry name" value="DUF2497"/>
    <property type="match status" value="1"/>
</dbReference>